<comment type="caution">
    <text evidence="2">The sequence shown here is derived from an EMBL/GenBank/DDBJ whole genome shotgun (WGS) entry which is preliminary data.</text>
</comment>
<reference evidence="2" key="1">
    <citation type="submission" date="2020-12" db="EMBL/GenBank/DDBJ databases">
        <title>M. sibirica DSM 26468T genome.</title>
        <authorList>
            <person name="Thieme N."/>
            <person name="Rettenmaier R."/>
            <person name="Zverlov V."/>
            <person name="Liebl W."/>
        </authorList>
    </citation>
    <scope>NUCLEOTIDE SEQUENCE</scope>
    <source>
        <strain evidence="2">DSM 26468</strain>
    </source>
</reference>
<dbReference type="InterPro" id="IPR016181">
    <property type="entry name" value="Acyl_CoA_acyltransferase"/>
</dbReference>
<dbReference type="RefSeq" id="WP_197660816.1">
    <property type="nucleotide sequence ID" value="NZ_JAEAGR010000005.1"/>
</dbReference>
<proteinExistence type="predicted"/>
<name>A0A8J7H8W7_9FIRM</name>
<dbReference type="Pfam" id="PF00583">
    <property type="entry name" value="Acetyltransf_1"/>
    <property type="match status" value="1"/>
</dbReference>
<dbReference type="EMBL" id="JAEAGR010000005">
    <property type="protein sequence ID" value="MBH1940595.1"/>
    <property type="molecule type" value="Genomic_DNA"/>
</dbReference>
<feature type="domain" description="N-acetyltransferase" evidence="1">
    <location>
        <begin position="48"/>
        <end position="191"/>
    </location>
</feature>
<dbReference type="InterPro" id="IPR000182">
    <property type="entry name" value="GNAT_dom"/>
</dbReference>
<dbReference type="GO" id="GO:0016747">
    <property type="term" value="F:acyltransferase activity, transferring groups other than amino-acyl groups"/>
    <property type="evidence" value="ECO:0007669"/>
    <property type="project" value="InterPro"/>
</dbReference>
<evidence type="ECO:0000313" key="3">
    <source>
        <dbReference type="Proteomes" id="UP000623269"/>
    </source>
</evidence>
<dbReference type="PROSITE" id="PS51186">
    <property type="entry name" value="GNAT"/>
    <property type="match status" value="1"/>
</dbReference>
<evidence type="ECO:0000313" key="2">
    <source>
        <dbReference type="EMBL" id="MBH1940595.1"/>
    </source>
</evidence>
<dbReference type="Proteomes" id="UP000623269">
    <property type="component" value="Unassembled WGS sequence"/>
</dbReference>
<keyword evidence="3" id="KW-1185">Reference proteome</keyword>
<protein>
    <submittedName>
        <fullName evidence="2">GNAT family N-acetyltransferase</fullName>
    </submittedName>
</protein>
<sequence>MIEIKKAGNLGEYTKRRISEIFVEGFGKHLTFFSKDSHKLVDAFEHMFVIDLFFVAVVDEVIAGITACSNGISSCINLDRKELRKHLGFYKGTMAYFILKHEFEKPAIVTGDGLASVEFVATAEKFRKKGVALALINHLFSLPQYSEYVLEVADTNINAVKLYNKLGFKEFKRIKQKYSKISGVNYLVYMKYVKS</sequence>
<evidence type="ECO:0000259" key="1">
    <source>
        <dbReference type="PROSITE" id="PS51186"/>
    </source>
</evidence>
<accession>A0A8J7H8W7</accession>
<dbReference type="AlphaFoldDB" id="A0A8J7H8W7"/>
<organism evidence="2 3">
    <name type="scientific">Mobilitalea sibirica</name>
    <dbReference type="NCBI Taxonomy" id="1462919"/>
    <lineage>
        <taxon>Bacteria</taxon>
        <taxon>Bacillati</taxon>
        <taxon>Bacillota</taxon>
        <taxon>Clostridia</taxon>
        <taxon>Lachnospirales</taxon>
        <taxon>Lachnospiraceae</taxon>
        <taxon>Mobilitalea</taxon>
    </lineage>
</organism>
<dbReference type="Gene3D" id="3.40.630.30">
    <property type="match status" value="1"/>
</dbReference>
<gene>
    <name evidence="2" type="ORF">I5677_06815</name>
</gene>
<dbReference type="SUPFAM" id="SSF55729">
    <property type="entry name" value="Acyl-CoA N-acyltransferases (Nat)"/>
    <property type="match status" value="1"/>
</dbReference>